<dbReference type="Proteomes" id="UP000014680">
    <property type="component" value="Unassembled WGS sequence"/>
</dbReference>
<organism evidence="1 2">
    <name type="scientific">Entamoeba invadens IP1</name>
    <dbReference type="NCBI Taxonomy" id="370355"/>
    <lineage>
        <taxon>Eukaryota</taxon>
        <taxon>Amoebozoa</taxon>
        <taxon>Evosea</taxon>
        <taxon>Archamoebae</taxon>
        <taxon>Mastigamoebida</taxon>
        <taxon>Entamoebidae</taxon>
        <taxon>Entamoeba</taxon>
    </lineage>
</organism>
<sequence length="169" mass="19250">MSKTLVVYFSNFKSRAGEVAHKIALGVQGDLYEIKTTKLFYQGHLNRDGVHKESKVPIVHDIVDFSPYNPIYIVGETCGKYVIGPVRTWMEQNKTALVGHDKNFVYVIVGKNSKRALDSMKKIFGEPTDTLYVDKFEYPLDPQTLLSSNEQVSHKKEGFKAKIQHFIHS</sequence>
<evidence type="ECO:0000313" key="2">
    <source>
        <dbReference type="Proteomes" id="UP000014680"/>
    </source>
</evidence>
<dbReference type="AlphaFoldDB" id="A0A0A1U3U2"/>
<dbReference type="GeneID" id="14885260"/>
<reference evidence="1 2" key="1">
    <citation type="submission" date="2012-10" db="EMBL/GenBank/DDBJ databases">
        <authorList>
            <person name="Zafar N."/>
            <person name="Inman J."/>
            <person name="Hall N."/>
            <person name="Lorenzi H."/>
            <person name="Caler E."/>
        </authorList>
    </citation>
    <scope>NUCLEOTIDE SEQUENCE [LARGE SCALE GENOMIC DNA]</scope>
    <source>
        <strain evidence="1 2">IP1</strain>
    </source>
</reference>
<dbReference type="RefSeq" id="XP_004185615.1">
    <property type="nucleotide sequence ID" value="XM_004185567.1"/>
</dbReference>
<dbReference type="VEuPathDB" id="AmoebaDB:EIN_114030"/>
<evidence type="ECO:0000313" key="1">
    <source>
        <dbReference type="EMBL" id="ELP86269.1"/>
    </source>
</evidence>
<name>A0A0A1U3U2_ENTIV</name>
<evidence type="ECO:0008006" key="3">
    <source>
        <dbReference type="Google" id="ProtNLM"/>
    </source>
</evidence>
<dbReference type="OMA" id="PYNPIYI"/>
<dbReference type="OrthoDB" id="25139at2759"/>
<proteinExistence type="predicted"/>
<dbReference type="EMBL" id="KB207005">
    <property type="protein sequence ID" value="ELP86269.1"/>
    <property type="molecule type" value="Genomic_DNA"/>
</dbReference>
<dbReference type="InterPro" id="IPR029039">
    <property type="entry name" value="Flavoprotein-like_sf"/>
</dbReference>
<dbReference type="Gene3D" id="3.40.50.360">
    <property type="match status" value="1"/>
</dbReference>
<gene>
    <name evidence="1" type="ORF">EIN_114030</name>
</gene>
<keyword evidence="2" id="KW-1185">Reference proteome</keyword>
<dbReference type="KEGG" id="eiv:EIN_114030"/>
<accession>A0A0A1U3U2</accession>
<protein>
    <recommendedName>
        <fullName evidence="3">Flavodoxin-like domain-containing protein</fullName>
    </recommendedName>
</protein>